<evidence type="ECO:0000313" key="2">
    <source>
        <dbReference type="Proteomes" id="UP000316330"/>
    </source>
</evidence>
<reference evidence="1 2" key="1">
    <citation type="submission" date="2019-07" db="EMBL/GenBank/DDBJ databases">
        <authorList>
            <person name="Kim J."/>
        </authorList>
    </citation>
    <scope>NUCLEOTIDE SEQUENCE [LARGE SCALE GENOMIC DNA]</scope>
    <source>
        <strain evidence="1 2">G13</strain>
    </source>
</reference>
<sequence>MKMGKTINLLLLVIVFCLSGCNKSPDYLIEEVNIQEINKDAQTFVKNIQDSTGLFLFSPVNKDQYLIVKYSSVLQGEEAKFLNSISSEIADRKLIINIEELGTNNYDDNRLRGIRIFKIGRIKEFDKIQIFKNGEERKIDSVGG</sequence>
<dbReference type="RefSeq" id="WP_144706319.1">
    <property type="nucleotide sequence ID" value="NZ_VNJJ01000017.1"/>
</dbReference>
<keyword evidence="2" id="KW-1185">Reference proteome</keyword>
<evidence type="ECO:0000313" key="1">
    <source>
        <dbReference type="EMBL" id="TVX96261.1"/>
    </source>
</evidence>
<name>A0A559J8T4_9BACL</name>
<protein>
    <submittedName>
        <fullName evidence="1">Uncharacterized protein</fullName>
    </submittedName>
</protein>
<dbReference type="OrthoDB" id="2614098at2"/>
<comment type="caution">
    <text evidence="1">The sequence shown here is derived from an EMBL/GenBank/DDBJ whole genome shotgun (WGS) entry which is preliminary data.</text>
</comment>
<proteinExistence type="predicted"/>
<dbReference type="Proteomes" id="UP000316330">
    <property type="component" value="Unassembled WGS sequence"/>
</dbReference>
<gene>
    <name evidence="1" type="ORF">FPZ45_21375</name>
</gene>
<accession>A0A559J8T4</accession>
<dbReference type="EMBL" id="VNJJ01000017">
    <property type="protein sequence ID" value="TVX96261.1"/>
    <property type="molecule type" value="Genomic_DNA"/>
</dbReference>
<organism evidence="1 2">
    <name type="scientific">Cohnella terricola</name>
    <dbReference type="NCBI Taxonomy" id="1289167"/>
    <lineage>
        <taxon>Bacteria</taxon>
        <taxon>Bacillati</taxon>
        <taxon>Bacillota</taxon>
        <taxon>Bacilli</taxon>
        <taxon>Bacillales</taxon>
        <taxon>Paenibacillaceae</taxon>
        <taxon>Cohnella</taxon>
    </lineage>
</organism>
<dbReference type="AlphaFoldDB" id="A0A559J8T4"/>